<feature type="region of interest" description="Disordered" evidence="5">
    <location>
        <begin position="1"/>
        <end position="28"/>
    </location>
</feature>
<reference evidence="8" key="2">
    <citation type="submission" date="2025-08" db="UniProtKB">
        <authorList>
            <consortium name="RefSeq"/>
        </authorList>
    </citation>
    <scope>IDENTIFICATION</scope>
    <source>
        <tissue evidence="8">Young leaves</tissue>
    </source>
</reference>
<dbReference type="AlphaFoldDB" id="A0A8B8LVD0"/>
<dbReference type="GeneID" id="113868706"/>
<evidence type="ECO:0000256" key="6">
    <source>
        <dbReference type="SAM" id="Phobius"/>
    </source>
</evidence>
<dbReference type="KEGG" id="aprc:113868706"/>
<feature type="transmembrane region" description="Helical" evidence="6">
    <location>
        <begin position="36"/>
        <end position="56"/>
    </location>
</feature>
<keyword evidence="2 6" id="KW-0812">Transmembrane</keyword>
<feature type="transmembrane region" description="Helical" evidence="6">
    <location>
        <begin position="109"/>
        <end position="126"/>
    </location>
</feature>
<comment type="subcellular location">
    <subcellularLocation>
        <location evidence="1">Membrane</location>
        <topology evidence="1">Multi-pass membrane protein</topology>
    </subcellularLocation>
</comment>
<dbReference type="PANTHER" id="PTHR30249:SF0">
    <property type="entry name" value="PLASTIDAL GLYCOLATE_GLYCERATE TRANSLOCATOR 1, CHLOROPLASTIC"/>
    <property type="match status" value="1"/>
</dbReference>
<evidence type="ECO:0000256" key="1">
    <source>
        <dbReference type="ARBA" id="ARBA00004141"/>
    </source>
</evidence>
<feature type="transmembrane region" description="Helical" evidence="6">
    <location>
        <begin position="343"/>
        <end position="362"/>
    </location>
</feature>
<evidence type="ECO:0000256" key="5">
    <source>
        <dbReference type="SAM" id="MobiDB-lite"/>
    </source>
</evidence>
<feature type="transmembrane region" description="Helical" evidence="6">
    <location>
        <begin position="68"/>
        <end position="89"/>
    </location>
</feature>
<evidence type="ECO:0000256" key="2">
    <source>
        <dbReference type="ARBA" id="ARBA00022692"/>
    </source>
</evidence>
<reference evidence="7" key="1">
    <citation type="journal article" date="2019" name="Toxins">
        <title>Detection of Abrin-Like and Prepropulchellin-Like Toxin Genes and Transcripts Using Whole Genome Sequencing and Full-Length Transcript Sequencing of Abrus precatorius.</title>
        <authorList>
            <person name="Hovde B.T."/>
            <person name="Daligault H.E."/>
            <person name="Hanschen E.R."/>
            <person name="Kunde Y.A."/>
            <person name="Johnson M.B."/>
            <person name="Starkenburg S.R."/>
            <person name="Johnson S.L."/>
        </authorList>
    </citation>
    <scope>NUCLEOTIDE SEQUENCE [LARGE SCALE GENOMIC DNA]</scope>
</reference>
<feature type="transmembrane region" description="Helical" evidence="6">
    <location>
        <begin position="184"/>
        <end position="205"/>
    </location>
</feature>
<dbReference type="InterPro" id="IPR007300">
    <property type="entry name" value="CidB/LrgB"/>
</dbReference>
<feature type="transmembrane region" description="Helical" evidence="6">
    <location>
        <begin position="212"/>
        <end position="231"/>
    </location>
</feature>
<keyword evidence="3 6" id="KW-1133">Transmembrane helix</keyword>
<evidence type="ECO:0000313" key="8">
    <source>
        <dbReference type="RefSeq" id="XP_027360336.1"/>
    </source>
</evidence>
<feature type="transmembrane region" description="Helical" evidence="6">
    <location>
        <begin position="279"/>
        <end position="301"/>
    </location>
</feature>
<name>A0A8B8LVD0_ABRPR</name>
<feature type="transmembrane region" description="Helical" evidence="6">
    <location>
        <begin position="313"/>
        <end position="336"/>
    </location>
</feature>
<evidence type="ECO:0000256" key="4">
    <source>
        <dbReference type="ARBA" id="ARBA00023136"/>
    </source>
</evidence>
<sequence>MGTSDTCKSEQPLIEPPQSETGSNSTDPLRQSLRPYVFGVLHWIVSLGLILAMDFLLKKAFAAASIEFPSAVFGMFCIFSVLVILDYAVPSAAVALVNFFEPGLMFIQRWLPLFYVPYLVVIPLSVRDIPPSAAIKICLIIVGGWLATLCVAGLTAIGIRKAVKTELIDAGPMERAPPFSSTEVWAWTGVLLISFIVSLVYPTALGTRARTFLPFLLASTVLGYMVGSGLPSNVKKIFHPIIFCAVSAELTAIAFGFLSNLGLDPVLGYYLTNSSSNPGAGDILMAFLGSVILSFAFSMFKQRKLVKRHAAEIFTSVIISTIFSLYSTALAGRLLALEPSLTISILPRCITVALALSIVSFFEGANASITAAAVVVTGLVGANFVQSTLDKLRLRDPIARGIATASSAHGLGTAALSAKEPEALPFCAIAYALNGIFGSVLCSIPAFRQSLLAIVG</sequence>
<dbReference type="Pfam" id="PF04172">
    <property type="entry name" value="LrgB"/>
    <property type="match status" value="1"/>
</dbReference>
<evidence type="ECO:0000256" key="3">
    <source>
        <dbReference type="ARBA" id="ARBA00022989"/>
    </source>
</evidence>
<accession>A0A8B8LVD0</accession>
<evidence type="ECO:0000313" key="7">
    <source>
        <dbReference type="Proteomes" id="UP000694853"/>
    </source>
</evidence>
<organism evidence="7 8">
    <name type="scientific">Abrus precatorius</name>
    <name type="common">Indian licorice</name>
    <name type="synonym">Glycine abrus</name>
    <dbReference type="NCBI Taxonomy" id="3816"/>
    <lineage>
        <taxon>Eukaryota</taxon>
        <taxon>Viridiplantae</taxon>
        <taxon>Streptophyta</taxon>
        <taxon>Embryophyta</taxon>
        <taxon>Tracheophyta</taxon>
        <taxon>Spermatophyta</taxon>
        <taxon>Magnoliopsida</taxon>
        <taxon>eudicotyledons</taxon>
        <taxon>Gunneridae</taxon>
        <taxon>Pentapetalae</taxon>
        <taxon>rosids</taxon>
        <taxon>fabids</taxon>
        <taxon>Fabales</taxon>
        <taxon>Fabaceae</taxon>
        <taxon>Papilionoideae</taxon>
        <taxon>50 kb inversion clade</taxon>
        <taxon>NPAAA clade</taxon>
        <taxon>indigoferoid/millettioid clade</taxon>
        <taxon>Abreae</taxon>
        <taxon>Abrus</taxon>
    </lineage>
</organism>
<gene>
    <name evidence="8" type="primary">LOC113868706</name>
</gene>
<feature type="transmembrane region" description="Helical" evidence="6">
    <location>
        <begin position="368"/>
        <end position="385"/>
    </location>
</feature>
<feature type="transmembrane region" description="Helical" evidence="6">
    <location>
        <begin position="237"/>
        <end position="258"/>
    </location>
</feature>
<feature type="transmembrane region" description="Helical" evidence="6">
    <location>
        <begin position="138"/>
        <end position="159"/>
    </location>
</feature>
<keyword evidence="7" id="KW-1185">Reference proteome</keyword>
<proteinExistence type="predicted"/>
<dbReference type="PANTHER" id="PTHR30249">
    <property type="entry name" value="PUTATIVE SEROTONIN TRANSPORTER"/>
    <property type="match status" value="1"/>
</dbReference>
<dbReference type="Proteomes" id="UP000694853">
    <property type="component" value="Unplaced"/>
</dbReference>
<protein>
    <submittedName>
        <fullName evidence="8">Plastidal glycolate/glycerate translocator 1, chloroplastic</fullName>
    </submittedName>
</protein>
<feature type="transmembrane region" description="Helical" evidence="6">
    <location>
        <begin position="423"/>
        <end position="447"/>
    </location>
</feature>
<feature type="compositionally biased region" description="Polar residues" evidence="5">
    <location>
        <begin position="18"/>
        <end position="28"/>
    </location>
</feature>
<dbReference type="OrthoDB" id="2502820at2759"/>
<keyword evidence="4 6" id="KW-0472">Membrane</keyword>
<dbReference type="RefSeq" id="XP_027360336.1">
    <property type="nucleotide sequence ID" value="XM_027504535.1"/>
</dbReference>
<dbReference type="GO" id="GO:0016020">
    <property type="term" value="C:membrane"/>
    <property type="evidence" value="ECO:0007669"/>
    <property type="project" value="UniProtKB-SubCell"/>
</dbReference>